<organism evidence="3">
    <name type="scientific">Rhodotorula toruloides</name>
    <name type="common">Yeast</name>
    <name type="synonym">Rhodosporidium toruloides</name>
    <dbReference type="NCBI Taxonomy" id="5286"/>
    <lineage>
        <taxon>Eukaryota</taxon>
        <taxon>Fungi</taxon>
        <taxon>Dikarya</taxon>
        <taxon>Basidiomycota</taxon>
        <taxon>Pucciniomycotina</taxon>
        <taxon>Microbotryomycetes</taxon>
        <taxon>Sporidiobolales</taxon>
        <taxon>Sporidiobolaceae</taxon>
        <taxon>Rhodotorula</taxon>
    </lineage>
</organism>
<reference evidence="3" key="1">
    <citation type="journal article" date="2014" name="Genome Announc.">
        <title>Draft genome sequence of Rhodosporidium toruloides CECT1137, an oleaginous yeast of biotechnological interest.</title>
        <authorList>
            <person name="Morin N."/>
            <person name="Calcas X."/>
            <person name="Devillers H."/>
            <person name="Durrens P."/>
            <person name="Sherman D.J."/>
            <person name="Nicaud J.-M."/>
            <person name="Neuveglise C."/>
        </authorList>
    </citation>
    <scope>NUCLEOTIDE SEQUENCE</scope>
    <source>
        <strain evidence="3">CECT1137</strain>
    </source>
</reference>
<evidence type="ECO:0000256" key="1">
    <source>
        <dbReference type="SAM" id="MobiDB-lite"/>
    </source>
</evidence>
<dbReference type="PROSITE" id="PS50090">
    <property type="entry name" value="MYB_LIKE"/>
    <property type="match status" value="1"/>
</dbReference>
<gene>
    <name evidence="3" type="ORF">RHTO0S_22e01398g</name>
</gene>
<proteinExistence type="predicted"/>
<sequence length="506" mass="54390">MDSPPVSPAGSRAPSSTPATPLLDESELQAQAHPGSVSGDSVDLAGIANEVQGAGDRAPETHEGDPQTTQKDASGHDASQQQEGPAPKRIKKEFGGEKWTREEELALLEIRKGQGGATWEGTPEKLVAKGFAKRSVTALKQRWQAMDGASGSPRPATEQDKSWTNDQLLALTAIVTHQDSVPGFRKNPIDWSSWQSEFPGKTKYQLKHKVADLRKVEENAKLKDQRHQADKAAREAAIEAKWRSLQAEKGGGGQADAGAGPSTTTSAADDTPQTLDEIIAACSATGPAATFAPLTVEDVQMPSGSCAMHSFSQTLCAQPPFHEASFGQLDSFRTHQRTTASPRPIPHHPSTSTMSSQLDAYLDFAIDAALSTTSPVPPPQNTRPHHPPNHTMIGQSNSAQRLPQSAFVPREQQHQPISAAANVSPALPAKQPVVAAEIAKLIVDVTGQTASQRHAAPAHEPAEEKREEPRWRTDLGDEEDTSWVPKSKAGMKLEAKLRGIERRLRE</sequence>
<dbReference type="EMBL" id="LK052957">
    <property type="protein sequence ID" value="CDR49019.1"/>
    <property type="molecule type" value="Genomic_DNA"/>
</dbReference>
<accession>A0A061BPP4</accession>
<feature type="domain" description="Myb-like" evidence="2">
    <location>
        <begin position="91"/>
        <end position="147"/>
    </location>
</feature>
<dbReference type="CDD" id="cd00167">
    <property type="entry name" value="SANT"/>
    <property type="match status" value="1"/>
</dbReference>
<evidence type="ECO:0000313" key="3">
    <source>
        <dbReference type="EMBL" id="CDR49019.1"/>
    </source>
</evidence>
<feature type="compositionally biased region" description="Polar residues" evidence="1">
    <location>
        <begin position="392"/>
        <end position="403"/>
    </location>
</feature>
<feature type="region of interest" description="Disordered" evidence="1">
    <location>
        <begin position="371"/>
        <end position="403"/>
    </location>
</feature>
<feature type="region of interest" description="Disordered" evidence="1">
    <location>
        <begin position="144"/>
        <end position="163"/>
    </location>
</feature>
<feature type="region of interest" description="Disordered" evidence="1">
    <location>
        <begin position="449"/>
        <end position="487"/>
    </location>
</feature>
<evidence type="ECO:0000259" key="2">
    <source>
        <dbReference type="PROSITE" id="PS50090"/>
    </source>
</evidence>
<dbReference type="InterPro" id="IPR001005">
    <property type="entry name" value="SANT/Myb"/>
</dbReference>
<dbReference type="AlphaFoldDB" id="A0A061BPP4"/>
<feature type="region of interest" description="Disordered" evidence="1">
    <location>
        <begin position="1"/>
        <end position="98"/>
    </location>
</feature>
<feature type="compositionally biased region" description="Low complexity" evidence="1">
    <location>
        <begin position="256"/>
        <end position="269"/>
    </location>
</feature>
<protein>
    <submittedName>
        <fullName evidence="3">RHTO0S22e01398g1_1</fullName>
    </submittedName>
</protein>
<dbReference type="OrthoDB" id="2523838at2759"/>
<feature type="region of interest" description="Disordered" evidence="1">
    <location>
        <begin position="246"/>
        <end position="269"/>
    </location>
</feature>
<feature type="compositionally biased region" description="Basic and acidic residues" evidence="1">
    <location>
        <begin position="460"/>
        <end position="475"/>
    </location>
</feature>
<name>A0A061BPP4_RHOTO</name>
<feature type="compositionally biased region" description="Polar residues" evidence="1">
    <location>
        <begin position="66"/>
        <end position="83"/>
    </location>
</feature>